<evidence type="ECO:0000256" key="7">
    <source>
        <dbReference type="ARBA" id="ARBA00029829"/>
    </source>
</evidence>
<evidence type="ECO:0000256" key="8">
    <source>
        <dbReference type="ARBA" id="ARBA00030803"/>
    </source>
</evidence>
<keyword evidence="3" id="KW-1003">Cell membrane</keyword>
<evidence type="ECO:0000256" key="3">
    <source>
        <dbReference type="ARBA" id="ARBA00022475"/>
    </source>
</evidence>
<dbReference type="Gene3D" id="1.10.10.1320">
    <property type="entry name" value="Anti-sigma factor, zinc-finger domain"/>
    <property type="match status" value="1"/>
</dbReference>
<name>A0A7X6GWV4_9RHOB</name>
<dbReference type="RefSeq" id="WP_168622220.1">
    <property type="nucleotide sequence ID" value="NZ_JAAZQQ010000001.1"/>
</dbReference>
<dbReference type="Pfam" id="PF10099">
    <property type="entry name" value="RskA_C"/>
    <property type="match status" value="1"/>
</dbReference>
<organism evidence="10 11">
    <name type="scientific">Roseicyclus persicicus</name>
    <dbReference type="NCBI Taxonomy" id="2650661"/>
    <lineage>
        <taxon>Bacteria</taxon>
        <taxon>Pseudomonadati</taxon>
        <taxon>Pseudomonadota</taxon>
        <taxon>Alphaproteobacteria</taxon>
        <taxon>Rhodobacterales</taxon>
        <taxon>Roseobacteraceae</taxon>
        <taxon>Roseicyclus</taxon>
    </lineage>
</organism>
<dbReference type="EMBL" id="JAAZQQ010000001">
    <property type="protein sequence ID" value="NKX43881.1"/>
    <property type="molecule type" value="Genomic_DNA"/>
</dbReference>
<feature type="domain" description="Anti-sigma K factor RskA C-terminal" evidence="9">
    <location>
        <begin position="102"/>
        <end position="243"/>
    </location>
</feature>
<evidence type="ECO:0000259" key="9">
    <source>
        <dbReference type="Pfam" id="PF10099"/>
    </source>
</evidence>
<accession>A0A7X6GWV4</accession>
<sequence length="252" mass="25573">MTDRPEDQMPDEIEALAAEYALGLLDASERAAVEARLRAEPALARAVADWQARFAAMAEAEVAPVTPPARLQAAVEARLFGPAPARLWDRVAVWRGLSALSTAVAAVAVGVAILPDSRPPALVPTPGQVPDLDSGANPPGTILLTHLVPIEGSGLGLAATRDPDGRLQLRRVAGGPTPGRAQQAWLIPGAGAAPIPLGLLGDEPLTVFEPAPEVSALFGAGALVAISDEPPGGSPTGQPTGAILALGTLVAL</sequence>
<dbReference type="AlphaFoldDB" id="A0A7X6GWV4"/>
<dbReference type="GO" id="GO:0006417">
    <property type="term" value="P:regulation of translation"/>
    <property type="evidence" value="ECO:0007669"/>
    <property type="project" value="TreeGrafter"/>
</dbReference>
<dbReference type="InterPro" id="IPR018764">
    <property type="entry name" value="RskA_C"/>
</dbReference>
<dbReference type="GO" id="GO:0016989">
    <property type="term" value="F:sigma factor antagonist activity"/>
    <property type="evidence" value="ECO:0007669"/>
    <property type="project" value="TreeGrafter"/>
</dbReference>
<keyword evidence="4" id="KW-0812">Transmembrane</keyword>
<evidence type="ECO:0000313" key="11">
    <source>
        <dbReference type="Proteomes" id="UP000526408"/>
    </source>
</evidence>
<evidence type="ECO:0000256" key="6">
    <source>
        <dbReference type="ARBA" id="ARBA00023136"/>
    </source>
</evidence>
<dbReference type="InterPro" id="IPR041916">
    <property type="entry name" value="Anti_sigma_zinc_sf"/>
</dbReference>
<proteinExistence type="predicted"/>
<dbReference type="PANTHER" id="PTHR37461:SF1">
    <property type="entry name" value="ANTI-SIGMA-K FACTOR RSKA"/>
    <property type="match status" value="1"/>
</dbReference>
<comment type="subcellular location">
    <subcellularLocation>
        <location evidence="2">Cell membrane</location>
    </subcellularLocation>
    <subcellularLocation>
        <location evidence="1">Membrane</location>
        <topology evidence="1">Single-pass membrane protein</topology>
    </subcellularLocation>
</comment>
<dbReference type="GO" id="GO:0005886">
    <property type="term" value="C:plasma membrane"/>
    <property type="evidence" value="ECO:0007669"/>
    <property type="project" value="UniProtKB-SubCell"/>
</dbReference>
<comment type="caution">
    <text evidence="10">The sequence shown here is derived from an EMBL/GenBank/DDBJ whole genome shotgun (WGS) entry which is preliminary data.</text>
</comment>
<reference evidence="10 11" key="1">
    <citation type="submission" date="2020-04" db="EMBL/GenBank/DDBJ databases">
        <authorList>
            <person name="Yoon J."/>
        </authorList>
    </citation>
    <scope>NUCLEOTIDE SEQUENCE [LARGE SCALE GENOMIC DNA]</scope>
    <source>
        <strain evidence="10 11">KMU-115</strain>
    </source>
</reference>
<evidence type="ECO:0000256" key="4">
    <source>
        <dbReference type="ARBA" id="ARBA00022692"/>
    </source>
</evidence>
<evidence type="ECO:0000256" key="2">
    <source>
        <dbReference type="ARBA" id="ARBA00004236"/>
    </source>
</evidence>
<dbReference type="Proteomes" id="UP000526408">
    <property type="component" value="Unassembled WGS sequence"/>
</dbReference>
<evidence type="ECO:0000313" key="10">
    <source>
        <dbReference type="EMBL" id="NKX43881.1"/>
    </source>
</evidence>
<protein>
    <recommendedName>
        <fullName evidence="8">Regulator of SigK</fullName>
    </recommendedName>
    <alternativeName>
        <fullName evidence="7">Sigma-K anti-sigma factor RskA</fullName>
    </alternativeName>
</protein>
<keyword evidence="6" id="KW-0472">Membrane</keyword>
<dbReference type="PANTHER" id="PTHR37461">
    <property type="entry name" value="ANTI-SIGMA-K FACTOR RSKA"/>
    <property type="match status" value="1"/>
</dbReference>
<gene>
    <name evidence="10" type="ORF">HCU73_04700</name>
</gene>
<keyword evidence="11" id="KW-1185">Reference proteome</keyword>
<dbReference type="InterPro" id="IPR051474">
    <property type="entry name" value="Anti-sigma-K/W_factor"/>
</dbReference>
<evidence type="ECO:0000256" key="1">
    <source>
        <dbReference type="ARBA" id="ARBA00004167"/>
    </source>
</evidence>
<keyword evidence="5" id="KW-1133">Transmembrane helix</keyword>
<evidence type="ECO:0000256" key="5">
    <source>
        <dbReference type="ARBA" id="ARBA00022989"/>
    </source>
</evidence>